<evidence type="ECO:0000256" key="2">
    <source>
        <dbReference type="ARBA" id="ARBA00022490"/>
    </source>
</evidence>
<dbReference type="InterPro" id="IPR051476">
    <property type="entry name" value="Bac_ResReg_Asp_Phosphatase"/>
</dbReference>
<keyword evidence="8" id="KW-1185">Reference proteome</keyword>
<dbReference type="Gene3D" id="1.25.40.10">
    <property type="entry name" value="Tetratricopeptide repeat domain"/>
    <property type="match status" value="1"/>
</dbReference>
<evidence type="ECO:0000256" key="4">
    <source>
        <dbReference type="ARBA" id="ARBA00022803"/>
    </source>
</evidence>
<dbReference type="InterPro" id="IPR011990">
    <property type="entry name" value="TPR-like_helical_dom_sf"/>
</dbReference>
<dbReference type="Pfam" id="PF01381">
    <property type="entry name" value="HTH_3"/>
    <property type="match status" value="1"/>
</dbReference>
<gene>
    <name evidence="7" type="ORF">ACFSUL_09205</name>
</gene>
<dbReference type="RefSeq" id="WP_377934733.1">
    <property type="nucleotide sequence ID" value="NZ_JBHUMF010000021.1"/>
</dbReference>
<dbReference type="InterPro" id="IPR001387">
    <property type="entry name" value="Cro/C1-type_HTH"/>
</dbReference>
<evidence type="ECO:0000259" key="6">
    <source>
        <dbReference type="PROSITE" id="PS50943"/>
    </source>
</evidence>
<evidence type="ECO:0000256" key="3">
    <source>
        <dbReference type="ARBA" id="ARBA00022737"/>
    </source>
</evidence>
<keyword evidence="4" id="KW-0802">TPR repeat</keyword>
<keyword evidence="2" id="KW-0963">Cytoplasm</keyword>
<dbReference type="PANTHER" id="PTHR46630:SF1">
    <property type="entry name" value="TETRATRICOPEPTIDE REPEAT PROTEIN 29"/>
    <property type="match status" value="1"/>
</dbReference>
<comment type="subcellular location">
    <subcellularLocation>
        <location evidence="1">Cytoplasm</location>
    </subcellularLocation>
</comment>
<dbReference type="PANTHER" id="PTHR46630">
    <property type="entry name" value="TETRATRICOPEPTIDE REPEAT PROTEIN 29"/>
    <property type="match status" value="1"/>
</dbReference>
<proteinExistence type="inferred from homology"/>
<reference evidence="8" key="1">
    <citation type="journal article" date="2019" name="Int. J. Syst. Evol. Microbiol.">
        <title>The Global Catalogue of Microorganisms (GCM) 10K type strain sequencing project: providing services to taxonomists for standard genome sequencing and annotation.</title>
        <authorList>
            <consortium name="The Broad Institute Genomics Platform"/>
            <consortium name="The Broad Institute Genome Sequencing Center for Infectious Disease"/>
            <person name="Wu L."/>
            <person name="Ma J."/>
        </authorList>
    </citation>
    <scope>NUCLEOTIDE SEQUENCE [LARGE SCALE GENOMIC DNA]</scope>
    <source>
        <strain evidence="8">KCTC 3913</strain>
    </source>
</reference>
<comment type="similarity">
    <text evidence="5">Belongs to the Rap family.</text>
</comment>
<evidence type="ECO:0000256" key="5">
    <source>
        <dbReference type="ARBA" id="ARBA00038253"/>
    </source>
</evidence>
<dbReference type="SUPFAM" id="SSF47413">
    <property type="entry name" value="lambda repressor-like DNA-binding domains"/>
    <property type="match status" value="1"/>
</dbReference>
<accession>A0ABW5RQF7</accession>
<keyword evidence="3" id="KW-0677">Repeat</keyword>
<dbReference type="Proteomes" id="UP001597506">
    <property type="component" value="Unassembled WGS sequence"/>
</dbReference>
<dbReference type="Pfam" id="PF13424">
    <property type="entry name" value="TPR_12"/>
    <property type="match status" value="1"/>
</dbReference>
<dbReference type="InterPro" id="IPR019734">
    <property type="entry name" value="TPR_rpt"/>
</dbReference>
<dbReference type="InterPro" id="IPR010982">
    <property type="entry name" value="Lambda_DNA-bd_dom_sf"/>
</dbReference>
<dbReference type="CDD" id="cd00093">
    <property type="entry name" value="HTH_XRE"/>
    <property type="match status" value="1"/>
</dbReference>
<evidence type="ECO:0000256" key="1">
    <source>
        <dbReference type="ARBA" id="ARBA00004496"/>
    </source>
</evidence>
<dbReference type="EMBL" id="JBHUMF010000021">
    <property type="protein sequence ID" value="MFD2680918.1"/>
    <property type="molecule type" value="Genomic_DNA"/>
</dbReference>
<organism evidence="7 8">
    <name type="scientific">Bacillus seohaeanensis</name>
    <dbReference type="NCBI Taxonomy" id="284580"/>
    <lineage>
        <taxon>Bacteria</taxon>
        <taxon>Bacillati</taxon>
        <taxon>Bacillota</taxon>
        <taxon>Bacilli</taxon>
        <taxon>Bacillales</taxon>
        <taxon>Bacillaceae</taxon>
        <taxon>Bacillus</taxon>
    </lineage>
</organism>
<dbReference type="Gene3D" id="1.10.260.40">
    <property type="entry name" value="lambda repressor-like DNA-binding domains"/>
    <property type="match status" value="1"/>
</dbReference>
<dbReference type="SMART" id="SM00530">
    <property type="entry name" value="HTH_XRE"/>
    <property type="match status" value="1"/>
</dbReference>
<comment type="caution">
    <text evidence="7">The sequence shown here is derived from an EMBL/GenBank/DDBJ whole genome shotgun (WGS) entry which is preliminary data.</text>
</comment>
<evidence type="ECO:0000313" key="7">
    <source>
        <dbReference type="EMBL" id="MFD2680918.1"/>
    </source>
</evidence>
<evidence type="ECO:0000313" key="8">
    <source>
        <dbReference type="Proteomes" id="UP001597506"/>
    </source>
</evidence>
<name>A0ABW5RQF7_9BACI</name>
<sequence length="417" mass="49883">MEIGSKIKYYRTKKQMTQEELASGIISISYLSKIENNQVDSSMDIISLICEKLNIDPEVPIDSRIPDLCVEFFESLLKSDIENAETLFKSLNREIDSVDHYGFLKLFEIQKIRYFLLKRDLKSAKEQIELLKRQRFHFTKSEEYYWLKFIANYHYINYDFSSAFEYFKKAQKIFHFDVYSYEEEESDLYYSLALTASKLWNTYLTINYTNKALEYYQRKYNMKRCVECHILLGICHGRNKEYEKAIDCYKQARELSTIIDSDWLISLSDQNLGHLLSLQGKSEEAINHFLSCYHKREASDISILKPIFSLTKEYFSKGDRDNAYNWLRKGQAIISNLKLESSPQTIDFQTYNYLITNYTHEFETFLLETVIPYYEQKNNKMEQAKNLRLLARYYYDDRKYKKAAIYFEQAYKLLENI</sequence>
<feature type="domain" description="HTH cro/C1-type" evidence="6">
    <location>
        <begin position="7"/>
        <end position="60"/>
    </location>
</feature>
<dbReference type="SMART" id="SM00028">
    <property type="entry name" value="TPR"/>
    <property type="match status" value="6"/>
</dbReference>
<dbReference type="PROSITE" id="PS50943">
    <property type="entry name" value="HTH_CROC1"/>
    <property type="match status" value="1"/>
</dbReference>
<protein>
    <submittedName>
        <fullName evidence="7">Helix-turn-helix domain-containing protein</fullName>
    </submittedName>
</protein>
<dbReference type="SUPFAM" id="SSF48452">
    <property type="entry name" value="TPR-like"/>
    <property type="match status" value="1"/>
</dbReference>